<dbReference type="RefSeq" id="WP_078813252.1">
    <property type="nucleotide sequence ID" value="NZ_FUYE01000005.1"/>
</dbReference>
<dbReference type="OrthoDB" id="189903at2"/>
<dbReference type="STRING" id="48467.SAMN02745166_02045"/>
<gene>
    <name evidence="1" type="ORF">SAMN02745166_02045</name>
</gene>
<accession>A0A1T4XUH2</accession>
<evidence type="ECO:0000313" key="2">
    <source>
        <dbReference type="Proteomes" id="UP000190774"/>
    </source>
</evidence>
<dbReference type="Proteomes" id="UP000190774">
    <property type="component" value="Unassembled WGS sequence"/>
</dbReference>
<organism evidence="1 2">
    <name type="scientific">Prosthecobacter debontii</name>
    <dbReference type="NCBI Taxonomy" id="48467"/>
    <lineage>
        <taxon>Bacteria</taxon>
        <taxon>Pseudomonadati</taxon>
        <taxon>Verrucomicrobiota</taxon>
        <taxon>Verrucomicrobiia</taxon>
        <taxon>Verrucomicrobiales</taxon>
        <taxon>Verrucomicrobiaceae</taxon>
        <taxon>Prosthecobacter</taxon>
    </lineage>
</organism>
<name>A0A1T4XUH2_9BACT</name>
<protein>
    <submittedName>
        <fullName evidence="1">Uncharacterized protein</fullName>
    </submittedName>
</protein>
<proteinExistence type="predicted"/>
<reference evidence="2" key="1">
    <citation type="submission" date="2017-02" db="EMBL/GenBank/DDBJ databases">
        <authorList>
            <person name="Varghese N."/>
            <person name="Submissions S."/>
        </authorList>
    </citation>
    <scope>NUCLEOTIDE SEQUENCE [LARGE SCALE GENOMIC DNA]</scope>
    <source>
        <strain evidence="2">ATCC 700200</strain>
    </source>
</reference>
<keyword evidence="2" id="KW-1185">Reference proteome</keyword>
<dbReference type="AlphaFoldDB" id="A0A1T4XUH2"/>
<dbReference type="EMBL" id="FUYE01000005">
    <property type="protein sequence ID" value="SKA93154.1"/>
    <property type="molecule type" value="Genomic_DNA"/>
</dbReference>
<evidence type="ECO:0000313" key="1">
    <source>
        <dbReference type="EMBL" id="SKA93154.1"/>
    </source>
</evidence>
<sequence>MSSRFTRDGSAALEARLATICRDTTKRLRNRLPPSILEGIALGGGYGRGEGGVFKTATGDAPYNDVEFFVFVSGPLLLQQQRWGKTLQQTAHELTEDYGIEIEFKMLTLAKLRRSPTSMFYYDLVMGHRWALGDDSLLTGCEHHRDSSKIPLHEATRLLMNRSSGLLFAKQRLTKDIFTDEDRDFVARNLAKAQLALGDVLLAAHGYYHWSCLERRKRLIALDLPLVSALNLIPHHTAGVMFKLHPTVSQAPREELAALHHTLTQATRSLFLWLESRRLRHPFTTTASYLESNLDKCPETDPLRNRLINARQFGFRALSDTRYPRQRLLHGLCELLWEDPSSEPTSIDIQEYERLWHHFN</sequence>